<dbReference type="Proteomes" id="UP000465778">
    <property type="component" value="Unassembled WGS sequence"/>
</dbReference>
<protein>
    <submittedName>
        <fullName evidence="3">DUF6154 family protein</fullName>
    </submittedName>
</protein>
<dbReference type="AlphaFoldDB" id="A0A0J5ZAQ0"/>
<dbReference type="EMBL" id="VDEM01000048">
    <property type="protein sequence ID" value="KAF0822714.1"/>
    <property type="molecule type" value="Genomic_DNA"/>
</dbReference>
<sequence length="85" mass="10178">MKLIDELYELYRNKLTGDEEDIDMLAFAFLEEMDREDLLNIIKDLDNQELYDLMGLYLIESLKGKFASENYGQRRSPIIHHRNIH</sequence>
<name>A0A0J5ZAQ0_CYTFI</name>
<gene>
    <name evidence="2" type="ORF">DFO70_12614</name>
    <name evidence="1" type="ORF">KIS1582_3473</name>
    <name evidence="3" type="ORF">OD459_18650</name>
</gene>
<dbReference type="Proteomes" id="UP000252731">
    <property type="component" value="Unassembled WGS sequence"/>
</dbReference>
<dbReference type="InterPro" id="IPR046152">
    <property type="entry name" value="DUF6154"/>
</dbReference>
<dbReference type="OrthoDB" id="2381948at2"/>
<reference evidence="2 4" key="1">
    <citation type="submission" date="2018-06" db="EMBL/GenBank/DDBJ databases">
        <title>Freshwater and sediment microbial communities from various areas in North America, analyzing microbe dynamics in response to fracking.</title>
        <authorList>
            <person name="Lamendella R."/>
        </authorList>
    </citation>
    <scope>NUCLEOTIDE SEQUENCE [LARGE SCALE GENOMIC DNA]</scope>
    <source>
        <strain evidence="2 4">14_TX</strain>
    </source>
</reference>
<dbReference type="Pfam" id="PF19651">
    <property type="entry name" value="DUF6154"/>
    <property type="match status" value="1"/>
</dbReference>
<evidence type="ECO:0000313" key="3">
    <source>
        <dbReference type="EMBL" id="UYG94185.1"/>
    </source>
</evidence>
<dbReference type="RefSeq" id="WP_035330414.1">
    <property type="nucleotide sequence ID" value="NZ_CANMEA010000007.1"/>
</dbReference>
<dbReference type="STRING" id="1399.VL14_00175"/>
<reference evidence="3" key="3">
    <citation type="submission" date="2022-10" db="EMBL/GenBank/DDBJ databases">
        <title>Mechanism of multi-heavy metal repair in Cytobacillus Firmus M7.</title>
        <authorList>
            <person name="Li X."/>
            <person name="Yu C."/>
        </authorList>
    </citation>
    <scope>NUCLEOTIDE SEQUENCE</scope>
    <source>
        <strain evidence="3">M7</strain>
    </source>
</reference>
<dbReference type="EMBL" id="CP107027">
    <property type="protein sequence ID" value="UYG94185.1"/>
    <property type="molecule type" value="Genomic_DNA"/>
</dbReference>
<accession>A0A0J5ZAQ0</accession>
<dbReference type="GeneID" id="67525703"/>
<evidence type="ECO:0000313" key="4">
    <source>
        <dbReference type="Proteomes" id="UP000252731"/>
    </source>
</evidence>
<evidence type="ECO:0000313" key="5">
    <source>
        <dbReference type="Proteomes" id="UP000465778"/>
    </source>
</evidence>
<organism evidence="1 5">
    <name type="scientific">Cytobacillus firmus</name>
    <name type="common">Bacillus firmus</name>
    <dbReference type="NCBI Taxonomy" id="1399"/>
    <lineage>
        <taxon>Bacteria</taxon>
        <taxon>Bacillati</taxon>
        <taxon>Bacillota</taxon>
        <taxon>Bacilli</taxon>
        <taxon>Bacillales</taxon>
        <taxon>Bacillaceae</taxon>
        <taxon>Cytobacillus</taxon>
    </lineage>
</organism>
<proteinExistence type="predicted"/>
<reference evidence="1 5" key="2">
    <citation type="journal article" date="2020" name="G3 (Bethesda)">
        <title>Whole Genome Sequencing and Comparative Genomics of Two Nematicidal Bacillus Strains Reveals a Wide Range of Possible Virulence Factors.</title>
        <authorList>
            <person name="Susic N."/>
            <person name="Janezic S."/>
            <person name="Rupnik M."/>
            <person name="Geric Stare B."/>
        </authorList>
    </citation>
    <scope>NUCLEOTIDE SEQUENCE [LARGE SCALE GENOMIC DNA]</scope>
    <source>
        <strain evidence="1 5">I-1582</strain>
    </source>
</reference>
<dbReference type="EMBL" id="QNSF01000026">
    <property type="protein sequence ID" value="RBP86406.1"/>
    <property type="molecule type" value="Genomic_DNA"/>
</dbReference>
<evidence type="ECO:0000313" key="1">
    <source>
        <dbReference type="EMBL" id="KAF0822714.1"/>
    </source>
</evidence>
<dbReference type="Proteomes" id="UP001163104">
    <property type="component" value="Chromosome"/>
</dbReference>
<keyword evidence="4" id="KW-1185">Reference proteome</keyword>
<evidence type="ECO:0000313" key="2">
    <source>
        <dbReference type="EMBL" id="RBP86406.1"/>
    </source>
</evidence>